<protein>
    <submittedName>
        <fullName evidence="2">Uncharacterized protein</fullName>
    </submittedName>
</protein>
<evidence type="ECO:0000313" key="2">
    <source>
        <dbReference type="EMBL" id="GAA2030869.1"/>
    </source>
</evidence>
<dbReference type="Proteomes" id="UP001501461">
    <property type="component" value="Unassembled WGS sequence"/>
</dbReference>
<evidence type="ECO:0000256" key="1">
    <source>
        <dbReference type="SAM" id="MobiDB-lite"/>
    </source>
</evidence>
<gene>
    <name evidence="2" type="ORF">GCM10009720_08900</name>
</gene>
<accession>A0ABP5FNL5</accession>
<proteinExistence type="predicted"/>
<keyword evidence="3" id="KW-1185">Reference proteome</keyword>
<comment type="caution">
    <text evidence="2">The sequence shown here is derived from an EMBL/GenBank/DDBJ whole genome shotgun (WGS) entry which is preliminary data.</text>
</comment>
<name>A0ABP5FNL5_9MICC</name>
<feature type="compositionally biased region" description="Polar residues" evidence="1">
    <location>
        <begin position="1"/>
        <end position="17"/>
    </location>
</feature>
<evidence type="ECO:0000313" key="3">
    <source>
        <dbReference type="Proteomes" id="UP001501461"/>
    </source>
</evidence>
<reference evidence="3" key="1">
    <citation type="journal article" date="2019" name="Int. J. Syst. Evol. Microbiol.">
        <title>The Global Catalogue of Microorganisms (GCM) 10K type strain sequencing project: providing services to taxonomists for standard genome sequencing and annotation.</title>
        <authorList>
            <consortium name="The Broad Institute Genomics Platform"/>
            <consortium name="The Broad Institute Genome Sequencing Center for Infectious Disease"/>
            <person name="Wu L."/>
            <person name="Ma J."/>
        </authorList>
    </citation>
    <scope>NUCLEOTIDE SEQUENCE [LARGE SCALE GENOMIC DNA]</scope>
    <source>
        <strain evidence="3">JCM 13595</strain>
    </source>
</reference>
<organism evidence="2 3">
    <name type="scientific">Yaniella flava</name>
    <dbReference type="NCBI Taxonomy" id="287930"/>
    <lineage>
        <taxon>Bacteria</taxon>
        <taxon>Bacillati</taxon>
        <taxon>Actinomycetota</taxon>
        <taxon>Actinomycetes</taxon>
        <taxon>Micrococcales</taxon>
        <taxon>Micrococcaceae</taxon>
        <taxon>Yaniella</taxon>
    </lineage>
</organism>
<dbReference type="EMBL" id="BAAAMN010000014">
    <property type="protein sequence ID" value="GAA2030869.1"/>
    <property type="molecule type" value="Genomic_DNA"/>
</dbReference>
<dbReference type="RefSeq" id="WP_343956400.1">
    <property type="nucleotide sequence ID" value="NZ_BAAAMN010000014.1"/>
</dbReference>
<sequence>MTQPLSSAQQAQQNNRTNDGKYATKTHSEADVGLDLSRPYFEPHELAGKQFLDDLPSRLQWPQERIRTHERQADPSFLVDAGLPSETAIRSVEFRLSDDPDDGMAVVRQFTLAKDLAAEHSMSAFSQGVILHQRNSTPNLVSKRNDASPLSFHEARSHLQQFLGRPSDQQQSAAFFSDMQDQLHWPAHLTTTDQNTLLTEDEHGNAVEKTIRCAEFTEGGNDEYSDHIYVEQVVEETEHGDGASVHVQHSVSIRDAEGDFHEEDIFNSDGFDPEQARRLRDHVEELMTDRSNDAEGNSVFYQ</sequence>
<feature type="region of interest" description="Disordered" evidence="1">
    <location>
        <begin position="1"/>
        <end position="30"/>
    </location>
</feature>